<dbReference type="AlphaFoldDB" id="A0A139SVJ4"/>
<accession>A0A139SVJ4</accession>
<reference evidence="2 3" key="1">
    <citation type="submission" date="2016-02" db="EMBL/GenBank/DDBJ databases">
        <authorList>
            <person name="Wen L."/>
            <person name="He K."/>
            <person name="Yang H."/>
        </authorList>
    </citation>
    <scope>NUCLEOTIDE SEQUENCE [LARGE SCALE GENOMIC DNA]</scope>
    <source>
        <strain evidence="2 3">CV58</strain>
    </source>
</reference>
<evidence type="ECO:0000256" key="1">
    <source>
        <dbReference type="SAM" id="SignalP"/>
    </source>
</evidence>
<evidence type="ECO:0008006" key="4">
    <source>
        <dbReference type="Google" id="ProtNLM"/>
    </source>
</evidence>
<feature type="chain" id="PRO_5007299469" description="Lipoprotein" evidence="1">
    <location>
        <begin position="24"/>
        <end position="111"/>
    </location>
</feature>
<gene>
    <name evidence="2" type="ORF">AXE65_12820</name>
</gene>
<name>A0A139SVJ4_9GAMM</name>
<dbReference type="EMBL" id="LSZO01000116">
    <property type="protein sequence ID" value="KXU38554.1"/>
    <property type="molecule type" value="Genomic_DNA"/>
</dbReference>
<proteinExistence type="predicted"/>
<sequence length="111" mass="12043">MGSFKKLGLVAGFALLAACGSDADKFAGEWIDPSPKKAEEKSDPFSYASTNDITIKAVDSNKVEVTSDIFGREHKNVYSVNGENIISGTRVIYTLKGDELVDSLGKRLIRK</sequence>
<evidence type="ECO:0000313" key="2">
    <source>
        <dbReference type="EMBL" id="KXU38554.1"/>
    </source>
</evidence>
<keyword evidence="1" id="KW-0732">Signal</keyword>
<dbReference type="PROSITE" id="PS51257">
    <property type="entry name" value="PROKAR_LIPOPROTEIN"/>
    <property type="match status" value="1"/>
</dbReference>
<keyword evidence="3" id="KW-1185">Reference proteome</keyword>
<organism evidence="2 3">
    <name type="scientific">Ventosimonas gracilis</name>
    <dbReference type="NCBI Taxonomy" id="1680762"/>
    <lineage>
        <taxon>Bacteria</taxon>
        <taxon>Pseudomonadati</taxon>
        <taxon>Pseudomonadota</taxon>
        <taxon>Gammaproteobacteria</taxon>
        <taxon>Pseudomonadales</taxon>
        <taxon>Ventosimonadaceae</taxon>
        <taxon>Ventosimonas</taxon>
    </lineage>
</organism>
<dbReference type="Proteomes" id="UP000072660">
    <property type="component" value="Unassembled WGS sequence"/>
</dbReference>
<evidence type="ECO:0000313" key="3">
    <source>
        <dbReference type="Proteomes" id="UP000072660"/>
    </source>
</evidence>
<dbReference type="RefSeq" id="WP_068389137.1">
    <property type="nucleotide sequence ID" value="NZ_LSZO01000116.1"/>
</dbReference>
<protein>
    <recommendedName>
        <fullName evidence="4">Lipoprotein</fullName>
    </recommendedName>
</protein>
<comment type="caution">
    <text evidence="2">The sequence shown here is derived from an EMBL/GenBank/DDBJ whole genome shotgun (WGS) entry which is preliminary data.</text>
</comment>
<feature type="signal peptide" evidence="1">
    <location>
        <begin position="1"/>
        <end position="23"/>
    </location>
</feature>